<comment type="caution">
    <text evidence="1">The sequence shown here is derived from an EMBL/GenBank/DDBJ whole genome shotgun (WGS) entry which is preliminary data.</text>
</comment>
<accession>A0AAV5SSI4</accession>
<proteinExistence type="predicted"/>
<protein>
    <recommendedName>
        <fullName evidence="3">Ribosomal protein</fullName>
    </recommendedName>
</protein>
<dbReference type="Proteomes" id="UP001432027">
    <property type="component" value="Unassembled WGS sequence"/>
</dbReference>
<name>A0AAV5SSI4_9BILA</name>
<gene>
    <name evidence="1" type="ORF">PENTCL1PPCAC_8205</name>
</gene>
<sequence length="80" mass="8726">DYEVFHPYLRRGSSSRREEHRIARCTAVHQFHRVRVVRAGAEILSDDPGGAIGIGIRAVIHTRSSSGRCLSAVGVAQTAT</sequence>
<keyword evidence="2" id="KW-1185">Reference proteome</keyword>
<dbReference type="AlphaFoldDB" id="A0AAV5SSI4"/>
<reference evidence="1" key="1">
    <citation type="submission" date="2023-10" db="EMBL/GenBank/DDBJ databases">
        <title>Genome assembly of Pristionchus species.</title>
        <authorList>
            <person name="Yoshida K."/>
            <person name="Sommer R.J."/>
        </authorList>
    </citation>
    <scope>NUCLEOTIDE SEQUENCE</scope>
    <source>
        <strain evidence="1">RS0144</strain>
    </source>
</reference>
<evidence type="ECO:0008006" key="3">
    <source>
        <dbReference type="Google" id="ProtNLM"/>
    </source>
</evidence>
<feature type="non-terminal residue" evidence="1">
    <location>
        <position position="1"/>
    </location>
</feature>
<organism evidence="1 2">
    <name type="scientific">Pristionchus entomophagus</name>
    <dbReference type="NCBI Taxonomy" id="358040"/>
    <lineage>
        <taxon>Eukaryota</taxon>
        <taxon>Metazoa</taxon>
        <taxon>Ecdysozoa</taxon>
        <taxon>Nematoda</taxon>
        <taxon>Chromadorea</taxon>
        <taxon>Rhabditida</taxon>
        <taxon>Rhabditina</taxon>
        <taxon>Diplogasteromorpha</taxon>
        <taxon>Diplogasteroidea</taxon>
        <taxon>Neodiplogasteridae</taxon>
        <taxon>Pristionchus</taxon>
    </lineage>
</organism>
<feature type="non-terminal residue" evidence="1">
    <location>
        <position position="80"/>
    </location>
</feature>
<dbReference type="EMBL" id="BTSX01000002">
    <property type="protein sequence ID" value="GMS86030.1"/>
    <property type="molecule type" value="Genomic_DNA"/>
</dbReference>
<evidence type="ECO:0000313" key="2">
    <source>
        <dbReference type="Proteomes" id="UP001432027"/>
    </source>
</evidence>
<evidence type="ECO:0000313" key="1">
    <source>
        <dbReference type="EMBL" id="GMS86030.1"/>
    </source>
</evidence>